<feature type="region of interest" description="Disordered" evidence="2">
    <location>
        <begin position="132"/>
        <end position="156"/>
    </location>
</feature>
<dbReference type="AlphaFoldDB" id="A0A852X4G1"/>
<protein>
    <recommendedName>
        <fullName evidence="3">HNH nuclease domain-containing protein</fullName>
    </recommendedName>
</protein>
<feature type="region of interest" description="Disordered" evidence="2">
    <location>
        <begin position="74"/>
        <end position="102"/>
    </location>
</feature>
<dbReference type="Gene3D" id="1.10.30.50">
    <property type="match status" value="1"/>
</dbReference>
<feature type="domain" description="HNH nuclease" evidence="3">
    <location>
        <begin position="524"/>
        <end position="576"/>
    </location>
</feature>
<proteinExistence type="inferred from homology"/>
<gene>
    <name evidence="4" type="ORF">BJY28_002258</name>
</gene>
<dbReference type="GO" id="GO:0003676">
    <property type="term" value="F:nucleic acid binding"/>
    <property type="evidence" value="ECO:0007669"/>
    <property type="project" value="InterPro"/>
</dbReference>
<dbReference type="CDD" id="cd00085">
    <property type="entry name" value="HNHc"/>
    <property type="match status" value="1"/>
</dbReference>
<feature type="compositionally biased region" description="Basic residues" evidence="2">
    <location>
        <begin position="600"/>
        <end position="612"/>
    </location>
</feature>
<dbReference type="RefSeq" id="WP_179463100.1">
    <property type="nucleotide sequence ID" value="NZ_JACBZX010000001.1"/>
</dbReference>
<evidence type="ECO:0000256" key="2">
    <source>
        <dbReference type="SAM" id="MobiDB-lite"/>
    </source>
</evidence>
<dbReference type="EMBL" id="JACBZX010000001">
    <property type="protein sequence ID" value="NYG37789.1"/>
    <property type="molecule type" value="Genomic_DNA"/>
</dbReference>
<dbReference type="SMART" id="SM00507">
    <property type="entry name" value="HNHc"/>
    <property type="match status" value="1"/>
</dbReference>
<feature type="compositionally biased region" description="Low complexity" evidence="2">
    <location>
        <begin position="362"/>
        <end position="395"/>
    </location>
</feature>
<evidence type="ECO:0000313" key="5">
    <source>
        <dbReference type="Proteomes" id="UP000592181"/>
    </source>
</evidence>
<keyword evidence="5" id="KW-1185">Reference proteome</keyword>
<feature type="compositionally biased region" description="Basic and acidic residues" evidence="2">
    <location>
        <begin position="581"/>
        <end position="590"/>
    </location>
</feature>
<dbReference type="GO" id="GO:0004519">
    <property type="term" value="F:endonuclease activity"/>
    <property type="evidence" value="ECO:0007669"/>
    <property type="project" value="InterPro"/>
</dbReference>
<dbReference type="GO" id="GO:0008270">
    <property type="term" value="F:zinc ion binding"/>
    <property type="evidence" value="ECO:0007669"/>
    <property type="project" value="InterPro"/>
</dbReference>
<evidence type="ECO:0000259" key="3">
    <source>
        <dbReference type="SMART" id="SM00507"/>
    </source>
</evidence>
<organism evidence="4 5">
    <name type="scientific">Janibacter alkaliphilus</name>
    <dbReference type="NCBI Taxonomy" id="1069963"/>
    <lineage>
        <taxon>Bacteria</taxon>
        <taxon>Bacillati</taxon>
        <taxon>Actinomycetota</taxon>
        <taxon>Actinomycetes</taxon>
        <taxon>Micrococcales</taxon>
        <taxon>Intrasporangiaceae</taxon>
        <taxon>Janibacter</taxon>
    </lineage>
</organism>
<dbReference type="Pfam" id="PF01844">
    <property type="entry name" value="HNH"/>
    <property type="match status" value="1"/>
</dbReference>
<reference evidence="4 5" key="1">
    <citation type="submission" date="2020-07" db="EMBL/GenBank/DDBJ databases">
        <title>Sequencing the genomes of 1000 actinobacteria strains.</title>
        <authorList>
            <person name="Klenk H.-P."/>
        </authorList>
    </citation>
    <scope>NUCLEOTIDE SEQUENCE [LARGE SCALE GENOMIC DNA]</scope>
    <source>
        <strain evidence="4 5">DSM 24723</strain>
    </source>
</reference>
<feature type="region of interest" description="Disordered" evidence="2">
    <location>
        <begin position="354"/>
        <end position="427"/>
    </location>
</feature>
<comment type="caution">
    <text evidence="4">The sequence shown here is derived from an EMBL/GenBank/DDBJ whole genome shotgun (WGS) entry which is preliminary data.</text>
</comment>
<name>A0A852X4G1_9MICO</name>
<dbReference type="Proteomes" id="UP000592181">
    <property type="component" value="Unassembled WGS sequence"/>
</dbReference>
<dbReference type="Pfam" id="PF02720">
    <property type="entry name" value="DUF222"/>
    <property type="match status" value="1"/>
</dbReference>
<feature type="compositionally biased region" description="Polar residues" evidence="2">
    <location>
        <begin position="140"/>
        <end position="150"/>
    </location>
</feature>
<comment type="similarity">
    <text evidence="1">Belongs to the Rv1128c/1148c/1588c/1702c/1945/3466 family.</text>
</comment>
<dbReference type="InterPro" id="IPR002711">
    <property type="entry name" value="HNH"/>
</dbReference>
<feature type="region of interest" description="Disordered" evidence="2">
    <location>
        <begin position="170"/>
        <end position="220"/>
    </location>
</feature>
<accession>A0A852X4G1</accession>
<dbReference type="InterPro" id="IPR003615">
    <property type="entry name" value="HNH_nuc"/>
</dbReference>
<dbReference type="InterPro" id="IPR003870">
    <property type="entry name" value="DUF222"/>
</dbReference>
<feature type="region of interest" description="Disordered" evidence="2">
    <location>
        <begin position="581"/>
        <end position="612"/>
    </location>
</feature>
<sequence>MTAIPTPSVQRHSFRAVLRARRGELAPRTCAANGAAGGPPVDDALPVETLDEVTREAHAVLDRMLAAVAAAETRAGSVDQGGVGRTGRGAPGRTSPQAGGASLRARLGEVERLGRRVDAVRLAVLAAAERADVAARTGHTDTGSWAASTTHADRPTQARDVALAIALDAEPPAEEHPTSSGTSGDDGGSGSGEARPEDQPPSGDHGSSEGPAGDGGQIGARGTRQVGAVTAALRQGQISLEHARVITRTLDELPDHATATQRTTCQDRLLQLATTLSPARLRRQARRILTECAPPPPQDLVDAHEDAVLTADEHRAEEQASFWIADNHDGTMTGRFTVPYAAGATLRKIIDAMTAPRRQHHGTGQTTTGTGAAAGTRADAGTHAAAGTDALDLTTRGTSDPAGAPGGLDSGAARPMGAGARTGAERKTAALDWQHRRGLALTDLLHRLPTDHLHNKVAATLLVTTRLDDLRGELTKVGRTDAGEDISAGQTRRLACGAGIVPAVLDGDSQPVDLGTTRRLFTDAQRLALTTRYDSCATDGCDRPFAWTEIHHLTPWQRGGPTDLDNAIPLCGHHHRLIHHPDWQHSRHPESIPGSPTGSGRRRVSIRFHRRT</sequence>
<evidence type="ECO:0000256" key="1">
    <source>
        <dbReference type="ARBA" id="ARBA00023450"/>
    </source>
</evidence>
<feature type="compositionally biased region" description="Gly residues" evidence="2">
    <location>
        <begin position="79"/>
        <end position="90"/>
    </location>
</feature>
<evidence type="ECO:0000313" key="4">
    <source>
        <dbReference type="EMBL" id="NYG37789.1"/>
    </source>
</evidence>